<dbReference type="SUPFAM" id="SSF53474">
    <property type="entry name" value="alpha/beta-Hydrolases"/>
    <property type="match status" value="2"/>
</dbReference>
<evidence type="ECO:0000256" key="5">
    <source>
        <dbReference type="ARBA" id="ARBA00023180"/>
    </source>
</evidence>
<dbReference type="Proteomes" id="UP000823775">
    <property type="component" value="Unassembled WGS sequence"/>
</dbReference>
<dbReference type="PROSITE" id="PS00560">
    <property type="entry name" value="CARBOXYPEPT_SER_HIS"/>
    <property type="match status" value="1"/>
</dbReference>
<comment type="similarity">
    <text evidence="1">Belongs to the peptidase S10 family.</text>
</comment>
<keyword evidence="4" id="KW-0378">Hydrolase</keyword>
<reference evidence="6 7" key="1">
    <citation type="journal article" date="2021" name="BMC Genomics">
        <title>Datura genome reveals duplications of psychoactive alkaloid biosynthetic genes and high mutation rate following tissue culture.</title>
        <authorList>
            <person name="Rajewski A."/>
            <person name="Carter-House D."/>
            <person name="Stajich J."/>
            <person name="Litt A."/>
        </authorList>
    </citation>
    <scope>NUCLEOTIDE SEQUENCE [LARGE SCALE GENOMIC DNA]</scope>
    <source>
        <strain evidence="6">AR-01</strain>
    </source>
</reference>
<dbReference type="Gene3D" id="3.40.50.1820">
    <property type="entry name" value="alpha/beta hydrolase"/>
    <property type="match status" value="1"/>
</dbReference>
<dbReference type="InterPro" id="IPR001563">
    <property type="entry name" value="Peptidase_S10"/>
</dbReference>
<evidence type="ECO:0000313" key="6">
    <source>
        <dbReference type="EMBL" id="MCD7446106.1"/>
    </source>
</evidence>
<dbReference type="EMBL" id="JACEIK010000005">
    <property type="protein sequence ID" value="MCD7446106.1"/>
    <property type="molecule type" value="Genomic_DNA"/>
</dbReference>
<dbReference type="Gene3D" id="6.10.250.940">
    <property type="match status" value="1"/>
</dbReference>
<organism evidence="6 7">
    <name type="scientific">Datura stramonium</name>
    <name type="common">Jimsonweed</name>
    <name type="synonym">Common thornapple</name>
    <dbReference type="NCBI Taxonomy" id="4076"/>
    <lineage>
        <taxon>Eukaryota</taxon>
        <taxon>Viridiplantae</taxon>
        <taxon>Streptophyta</taxon>
        <taxon>Embryophyta</taxon>
        <taxon>Tracheophyta</taxon>
        <taxon>Spermatophyta</taxon>
        <taxon>Magnoliopsida</taxon>
        <taxon>eudicotyledons</taxon>
        <taxon>Gunneridae</taxon>
        <taxon>Pentapetalae</taxon>
        <taxon>asterids</taxon>
        <taxon>lamiids</taxon>
        <taxon>Solanales</taxon>
        <taxon>Solanaceae</taxon>
        <taxon>Solanoideae</taxon>
        <taxon>Datureae</taxon>
        <taxon>Datura</taxon>
    </lineage>
</organism>
<gene>
    <name evidence="6" type="ORF">HAX54_037313</name>
</gene>
<dbReference type="Gene3D" id="3.40.50.11320">
    <property type="match status" value="1"/>
</dbReference>
<keyword evidence="7" id="KW-1185">Reference proteome</keyword>
<name>A0ABS8RGX1_DATST</name>
<keyword evidence="2" id="KW-0121">Carboxypeptidase</keyword>
<sequence length="335" mass="38007">MAWRLPRNRDQYSCHRICTVEADAGRALFYYFTESTQDPSTNPLVLWLNGEHLVALHSGLEQSWNLDHSVSMKMEKPCGSTLLPGIMVLIPLSSAKSVITIECNQKPIILLETKRPDKTVSPFLSIGWKDSQNINTVMSVLLERVKLTGNGIIDDETMNSGTYDFYWTHALISDEVHQGIFFIATSRQRQPKKLISGFDPCSADYVDNYQNSAEVQKALNVKDIPRSWDSRHTALPVFQELMQSGIRVWIYSRDIDHMLSVTTSSYVIDKIKTPVKTPWYPWFFQGKVGGYAVEYKNLTFVTVRGAGHFVPSYQPGHALTMFSSFIKGTLPPHLH</sequence>
<protein>
    <submittedName>
        <fullName evidence="6">Uncharacterized protein</fullName>
    </submittedName>
</protein>
<proteinExistence type="inferred from homology"/>
<dbReference type="PANTHER" id="PTHR11802">
    <property type="entry name" value="SERINE PROTEASE FAMILY S10 SERINE CARBOXYPEPTIDASE"/>
    <property type="match status" value="1"/>
</dbReference>
<dbReference type="PANTHER" id="PTHR11802:SF460">
    <property type="entry name" value="CARBOXYPEPTIDASE"/>
    <property type="match status" value="1"/>
</dbReference>
<accession>A0ABS8RGX1</accession>
<keyword evidence="3" id="KW-0645">Protease</keyword>
<keyword evidence="5" id="KW-0325">Glycoprotein</keyword>
<evidence type="ECO:0000256" key="4">
    <source>
        <dbReference type="ARBA" id="ARBA00022801"/>
    </source>
</evidence>
<evidence type="ECO:0000256" key="3">
    <source>
        <dbReference type="ARBA" id="ARBA00022670"/>
    </source>
</evidence>
<comment type="caution">
    <text evidence="6">The sequence shown here is derived from an EMBL/GenBank/DDBJ whole genome shotgun (WGS) entry which is preliminary data.</text>
</comment>
<evidence type="ECO:0000313" key="7">
    <source>
        <dbReference type="Proteomes" id="UP000823775"/>
    </source>
</evidence>
<evidence type="ECO:0000256" key="2">
    <source>
        <dbReference type="ARBA" id="ARBA00022645"/>
    </source>
</evidence>
<dbReference type="InterPro" id="IPR033124">
    <property type="entry name" value="Ser_caboxypep_his_AS"/>
</dbReference>
<dbReference type="InterPro" id="IPR029058">
    <property type="entry name" value="AB_hydrolase_fold"/>
</dbReference>
<dbReference type="Pfam" id="PF00450">
    <property type="entry name" value="Peptidase_S10"/>
    <property type="match status" value="2"/>
</dbReference>
<evidence type="ECO:0000256" key="1">
    <source>
        <dbReference type="ARBA" id="ARBA00009431"/>
    </source>
</evidence>